<keyword evidence="3" id="KW-0472">Membrane</keyword>
<evidence type="ECO:0000313" key="4">
    <source>
        <dbReference type="EMBL" id="GAI56606.1"/>
    </source>
</evidence>
<feature type="transmembrane region" description="Helical" evidence="3">
    <location>
        <begin position="29"/>
        <end position="51"/>
    </location>
</feature>
<organism evidence="4">
    <name type="scientific">marine sediment metagenome</name>
    <dbReference type="NCBI Taxonomy" id="412755"/>
    <lineage>
        <taxon>unclassified sequences</taxon>
        <taxon>metagenomes</taxon>
        <taxon>ecological metagenomes</taxon>
    </lineage>
</organism>
<feature type="non-terminal residue" evidence="4">
    <location>
        <position position="1"/>
    </location>
</feature>
<reference evidence="4" key="1">
    <citation type="journal article" date="2014" name="Front. Microbiol.">
        <title>High frequency of phylogenetically diverse reductive dehalogenase-homologous genes in deep subseafloor sedimentary metagenomes.</title>
        <authorList>
            <person name="Kawai M."/>
            <person name="Futagami T."/>
            <person name="Toyoda A."/>
            <person name="Takaki Y."/>
            <person name="Nishi S."/>
            <person name="Hori S."/>
            <person name="Arai W."/>
            <person name="Tsubouchi T."/>
            <person name="Morono Y."/>
            <person name="Uchiyama I."/>
            <person name="Ito T."/>
            <person name="Fujiyama A."/>
            <person name="Inagaki F."/>
            <person name="Takami H."/>
        </authorList>
    </citation>
    <scope>NUCLEOTIDE SEQUENCE</scope>
    <source>
        <strain evidence="4">Expedition CK06-06</strain>
    </source>
</reference>
<evidence type="ECO:0000256" key="2">
    <source>
        <dbReference type="ARBA" id="ARBA00022448"/>
    </source>
</evidence>
<evidence type="ECO:0000256" key="3">
    <source>
        <dbReference type="SAM" id="Phobius"/>
    </source>
</evidence>
<keyword evidence="3" id="KW-0812">Transmembrane</keyword>
<keyword evidence="2" id="KW-0813">Transport</keyword>
<dbReference type="AlphaFoldDB" id="X1QP89"/>
<feature type="transmembrane region" description="Helical" evidence="3">
    <location>
        <begin position="72"/>
        <end position="90"/>
    </location>
</feature>
<comment type="caution">
    <text evidence="4">The sequence shown here is derived from an EMBL/GenBank/DDBJ whole genome shotgun (WGS) entry which is preliminary data.</text>
</comment>
<evidence type="ECO:0000256" key="1">
    <source>
        <dbReference type="ARBA" id="ARBA00004127"/>
    </source>
</evidence>
<dbReference type="PANTHER" id="PTHR43337">
    <property type="entry name" value="XANTHINE/URACIL PERMEASE C887.17-RELATED"/>
    <property type="match status" value="1"/>
</dbReference>
<dbReference type="GO" id="GO:0005345">
    <property type="term" value="F:purine nucleobase transmembrane transporter activity"/>
    <property type="evidence" value="ECO:0007669"/>
    <property type="project" value="TreeGrafter"/>
</dbReference>
<keyword evidence="3" id="KW-1133">Transmembrane helix</keyword>
<accession>X1QP89</accession>
<gene>
    <name evidence="4" type="ORF">S06H3_60370</name>
</gene>
<dbReference type="GO" id="GO:0005886">
    <property type="term" value="C:plasma membrane"/>
    <property type="evidence" value="ECO:0007669"/>
    <property type="project" value="TreeGrafter"/>
</dbReference>
<protein>
    <submittedName>
        <fullName evidence="4">Uncharacterized protein</fullName>
    </submittedName>
</protein>
<comment type="subcellular location">
    <subcellularLocation>
        <location evidence="1">Endomembrane system</location>
        <topology evidence="1">Multi-pass membrane protein</topology>
    </subcellularLocation>
</comment>
<dbReference type="PANTHER" id="PTHR43337:SF1">
    <property type="entry name" value="XANTHINE_URACIL PERMEASE C887.17-RELATED"/>
    <property type="match status" value="1"/>
</dbReference>
<dbReference type="EMBL" id="BARV01039374">
    <property type="protein sequence ID" value="GAI56606.1"/>
    <property type="molecule type" value="Genomic_DNA"/>
</dbReference>
<dbReference type="GO" id="GO:0012505">
    <property type="term" value="C:endomembrane system"/>
    <property type="evidence" value="ECO:0007669"/>
    <property type="project" value="UniProtKB-SubCell"/>
</dbReference>
<proteinExistence type="predicted"/>
<feature type="transmembrane region" description="Helical" evidence="3">
    <location>
        <begin position="102"/>
        <end position="125"/>
    </location>
</feature>
<sequence>DTMGTLIGVSARAGFLDENGNLPEIKKPMLADALATMFGALVGTTTAGTFIESAAGIECQEYDCRFKLKMSGFPNFVVVELARLSFLQSIMPKADPPQAETLPLQIVSFIEMISLATPLLTLLFIKF</sequence>
<dbReference type="InterPro" id="IPR045018">
    <property type="entry name" value="Azg-like"/>
</dbReference>
<name>X1QP89_9ZZZZ</name>